<evidence type="ECO:0000313" key="4">
    <source>
        <dbReference type="Proteomes" id="UP000248916"/>
    </source>
</evidence>
<feature type="transmembrane region" description="Helical" evidence="2">
    <location>
        <begin position="286"/>
        <end position="304"/>
    </location>
</feature>
<feature type="transmembrane region" description="Helical" evidence="2">
    <location>
        <begin position="217"/>
        <end position="235"/>
    </location>
</feature>
<feature type="transmembrane region" description="Helical" evidence="2">
    <location>
        <begin position="247"/>
        <end position="280"/>
    </location>
</feature>
<dbReference type="AlphaFoldDB" id="A0A2W7N027"/>
<dbReference type="RefSeq" id="WP_111538317.1">
    <property type="nucleotide sequence ID" value="NZ_QKZL01000018.1"/>
</dbReference>
<evidence type="ECO:0008006" key="5">
    <source>
        <dbReference type="Google" id="ProtNLM"/>
    </source>
</evidence>
<keyword evidence="2" id="KW-0812">Transmembrane</keyword>
<feature type="transmembrane region" description="Helical" evidence="2">
    <location>
        <begin position="132"/>
        <end position="149"/>
    </location>
</feature>
<name>A0A2W7N027_9RHOB</name>
<sequence>MTSIALIAWPVVALLLFARLPLREALVWSILLAYLFLPETVSFNFPGIPAFDKWSIPACTLILAVLIYDKTPPGRGAASAAGQASRGQGVTLLFRVLMGCLLLSPVLTVLANSDPVGVGGGRVLSGLRPWDIGNVIAENLALLVPYFMARRYLATPEAHRILLRALLAAGLAYSLLVLVEVRLSPQLNRWVYGFYQHSFAQHVRGGSYRPMVFLQHGLWVGFFLLSVVLASGGLYRHLRAKRDPKALRILLSGLWMMGVLMISRNLGATGLAFLFAPVILFLGGRWQIRLAALVALLFVLYPAVRQSGLVPTERITAITRAISEDRAQSFQFRLNNEDQLLERALERPVTGWGKWGRNRVYNEDGIDVSVTDGIWVIVLGTSGWFGYIAFFGLLALPVILLPGRLKGQPVPFETAALAIVMAANFLYMVPNSTLTPLGWMMAGALAGFVQFERARQEDPETEAAAPPDGRRRLRHTRFGDGARPPLTARRGT</sequence>
<dbReference type="PANTHER" id="PTHR37422">
    <property type="entry name" value="TEICHURONIC ACID BIOSYNTHESIS PROTEIN TUAE"/>
    <property type="match status" value="1"/>
</dbReference>
<organism evidence="3 4">
    <name type="scientific">Palleronia aestuarii</name>
    <dbReference type="NCBI Taxonomy" id="568105"/>
    <lineage>
        <taxon>Bacteria</taxon>
        <taxon>Pseudomonadati</taxon>
        <taxon>Pseudomonadota</taxon>
        <taxon>Alphaproteobacteria</taxon>
        <taxon>Rhodobacterales</taxon>
        <taxon>Roseobacteraceae</taxon>
        <taxon>Palleronia</taxon>
    </lineage>
</organism>
<evidence type="ECO:0000256" key="2">
    <source>
        <dbReference type="SAM" id="Phobius"/>
    </source>
</evidence>
<reference evidence="3 4" key="1">
    <citation type="submission" date="2018-06" db="EMBL/GenBank/DDBJ databases">
        <title>Genomic Encyclopedia of Archaeal and Bacterial Type Strains, Phase II (KMG-II): from individual species to whole genera.</title>
        <authorList>
            <person name="Goeker M."/>
        </authorList>
    </citation>
    <scope>NUCLEOTIDE SEQUENCE [LARGE SCALE GENOMIC DNA]</scope>
    <source>
        <strain evidence="3 4">DSM 22009</strain>
    </source>
</reference>
<dbReference type="EMBL" id="QKZL01000018">
    <property type="protein sequence ID" value="PZX13458.1"/>
    <property type="molecule type" value="Genomic_DNA"/>
</dbReference>
<gene>
    <name evidence="3" type="ORF">LX81_03242</name>
</gene>
<evidence type="ECO:0000313" key="3">
    <source>
        <dbReference type="EMBL" id="PZX13458.1"/>
    </source>
</evidence>
<feature type="transmembrane region" description="Helical" evidence="2">
    <location>
        <begin position="92"/>
        <end position="112"/>
    </location>
</feature>
<protein>
    <recommendedName>
        <fullName evidence="5">O-antigen ligase-like membrane protein</fullName>
    </recommendedName>
</protein>
<dbReference type="PANTHER" id="PTHR37422:SF13">
    <property type="entry name" value="LIPOPOLYSACCHARIDE BIOSYNTHESIS PROTEIN PA4999-RELATED"/>
    <property type="match status" value="1"/>
</dbReference>
<dbReference type="OrthoDB" id="7595044at2"/>
<feature type="transmembrane region" description="Helical" evidence="2">
    <location>
        <begin position="161"/>
        <end position="179"/>
    </location>
</feature>
<evidence type="ECO:0000256" key="1">
    <source>
        <dbReference type="SAM" id="MobiDB-lite"/>
    </source>
</evidence>
<keyword evidence="4" id="KW-1185">Reference proteome</keyword>
<feature type="region of interest" description="Disordered" evidence="1">
    <location>
        <begin position="456"/>
        <end position="492"/>
    </location>
</feature>
<keyword evidence="2" id="KW-1133">Transmembrane helix</keyword>
<proteinExistence type="predicted"/>
<keyword evidence="2" id="KW-0472">Membrane</keyword>
<dbReference type="Proteomes" id="UP000248916">
    <property type="component" value="Unassembled WGS sequence"/>
</dbReference>
<feature type="transmembrane region" description="Helical" evidence="2">
    <location>
        <begin position="374"/>
        <end position="400"/>
    </location>
</feature>
<accession>A0A2W7N027</accession>
<comment type="caution">
    <text evidence="3">The sequence shown here is derived from an EMBL/GenBank/DDBJ whole genome shotgun (WGS) entry which is preliminary data.</text>
</comment>
<dbReference type="InterPro" id="IPR051533">
    <property type="entry name" value="WaaL-like"/>
</dbReference>